<name>A0A6I6HGI9_VARPD</name>
<dbReference type="InterPro" id="IPR036485">
    <property type="entry name" value="Glu_synth_asu_C_sf"/>
</dbReference>
<dbReference type="GO" id="GO:0046914">
    <property type="term" value="F:transition metal ion binding"/>
    <property type="evidence" value="ECO:0007669"/>
    <property type="project" value="InterPro"/>
</dbReference>
<dbReference type="Pfam" id="PF01493">
    <property type="entry name" value="GXGXG"/>
    <property type="match status" value="1"/>
</dbReference>
<evidence type="ECO:0000313" key="3">
    <source>
        <dbReference type="Proteomes" id="UP000425817"/>
    </source>
</evidence>
<sequence>MSGWNLRLRQVPALRVDLRGVTPSALAGLSAAQVEQLPVGHGNEMLALAELFNIAPGKEEGALRFEGDLERFDRIGWQMDAGRIRVEGHAGHYAGGCMRGGELRIEGRAGLLVACEMAGGTIDVKGDVGDFAGSTLPGSMDGMRGGIFVVHGNAGERFGDRMRRGTALVHGGAGAFLGSRMVAGTIAVGGSVGAHAGYGMRRGSIVFAEARAALPEGTRSAPTFVPNRAATPVFWALLARDLARHGGLFSDLPMRRIERHLGDLSADGKGELIVCL</sequence>
<dbReference type="EMBL" id="CP046622">
    <property type="protein sequence ID" value="QGW82048.1"/>
    <property type="molecule type" value="Genomic_DNA"/>
</dbReference>
<dbReference type="NCBIfam" id="TIGR03122">
    <property type="entry name" value="one_C_dehyd_C"/>
    <property type="match status" value="1"/>
</dbReference>
<feature type="domain" description="Glutamate synthase alpha subunit C-terminal" evidence="1">
    <location>
        <begin position="71"/>
        <end position="212"/>
    </location>
</feature>
<dbReference type="OrthoDB" id="8562860at2"/>
<dbReference type="GO" id="GO:0015948">
    <property type="term" value="P:methanogenesis"/>
    <property type="evidence" value="ECO:0007669"/>
    <property type="project" value="InterPro"/>
</dbReference>
<proteinExistence type="predicted"/>
<dbReference type="GO" id="GO:0018493">
    <property type="term" value="F:formylmethanofuran dehydrogenase activity"/>
    <property type="evidence" value="ECO:0007669"/>
    <property type="project" value="InterPro"/>
</dbReference>
<organism evidence="2 3">
    <name type="scientific">Variovorax paradoxus</name>
    <dbReference type="NCBI Taxonomy" id="34073"/>
    <lineage>
        <taxon>Bacteria</taxon>
        <taxon>Pseudomonadati</taxon>
        <taxon>Pseudomonadota</taxon>
        <taxon>Betaproteobacteria</taxon>
        <taxon>Burkholderiales</taxon>
        <taxon>Comamonadaceae</taxon>
        <taxon>Variovorax</taxon>
    </lineage>
</organism>
<dbReference type="InterPro" id="IPR002489">
    <property type="entry name" value="Glu_synth_asu_C"/>
</dbReference>
<protein>
    <submittedName>
        <fullName evidence="2">Formylmethanofuran dehydrogenase subunit C</fullName>
    </submittedName>
</protein>
<evidence type="ECO:0000259" key="1">
    <source>
        <dbReference type="Pfam" id="PF01493"/>
    </source>
</evidence>
<dbReference type="AlphaFoldDB" id="A0A6I6HGI9"/>
<reference evidence="2 3" key="1">
    <citation type="submission" date="2019-12" db="EMBL/GenBank/DDBJ databases">
        <title>Hybrid Genome Assemblies of two High G+C Isolates from Undergraduate Microbiology Courses.</title>
        <authorList>
            <person name="Ne Ville C.J."/>
            <person name="Enright D."/>
            <person name="Hernandez I."/>
            <person name="Dodsworth J."/>
            <person name="Orwin P.M."/>
        </authorList>
    </citation>
    <scope>NUCLEOTIDE SEQUENCE [LARGE SCALE GENOMIC DNA]</scope>
    <source>
        <strain evidence="2 3">CSUSB</strain>
    </source>
</reference>
<dbReference type="Gene3D" id="2.160.20.60">
    <property type="entry name" value="Glutamate synthase, alpha subunit, C-terminal domain"/>
    <property type="match status" value="1"/>
</dbReference>
<dbReference type="SUPFAM" id="SSF69336">
    <property type="entry name" value="Alpha subunit of glutamate synthase, C-terminal domain"/>
    <property type="match status" value="1"/>
</dbReference>
<dbReference type="InterPro" id="IPR017550">
    <property type="entry name" value="Formylmethanofuran_DH_suC"/>
</dbReference>
<dbReference type="Proteomes" id="UP000425817">
    <property type="component" value="Chromosome"/>
</dbReference>
<accession>A0A6I6HGI9</accession>
<dbReference type="RefSeq" id="WP_157613428.1">
    <property type="nucleotide sequence ID" value="NZ_CP046622.1"/>
</dbReference>
<dbReference type="PANTHER" id="PTHR39673:SF5">
    <property type="entry name" value="TUNGSTEN-CONTAINING FORMYLMETHANOFURAN DEHYDROGENASE 2 SUBUNIT C"/>
    <property type="match status" value="1"/>
</dbReference>
<evidence type="ECO:0000313" key="2">
    <source>
        <dbReference type="EMBL" id="QGW82048.1"/>
    </source>
</evidence>
<dbReference type="PANTHER" id="PTHR39673">
    <property type="entry name" value="TUNGSTEN FORMYLMETHANOFURAN DEHYDROGENASE, SUBUNIT C (FWDC)"/>
    <property type="match status" value="1"/>
</dbReference>
<gene>
    <name evidence="2" type="ORF">GOQ09_10815</name>
</gene>